<dbReference type="PANTHER" id="PTHR48107">
    <property type="entry name" value="NADPH-DEPENDENT ALDEHYDE REDUCTASE-LIKE PROTEIN, CHLOROPLASTIC-RELATED"/>
    <property type="match status" value="1"/>
</dbReference>
<evidence type="ECO:0000313" key="4">
    <source>
        <dbReference type="EMBL" id="CAI9102250.1"/>
    </source>
</evidence>
<sequence>MSIRFLSFSRVLSASFVTSSRPKLSSISSPRKKNILLLPSVRTISNNMASTGGEKFPRQQQEQPGKEHAMEPAPKSIQHDYKGSDKLRGKIALITGGDSGIGRAVAQCFVREGATVAFTYVKGAEDKDAKDTLRMLKEAKHPDAKDSIALPADLGYDENCKRVVDEVVSNFGRIDVLINNAAEQYETHSPEEIDEQRLERVFRTNIFSHFFMVRHALKHMKEGSCIINTTSVTAYKGSPQLLDYTATKGAIVAYTRALALHLVERGIRVNGVAPGPIWTPLIPASFNEEKVESFGKQVPMKRAGQPEEVAPSYVFLACNHCSSYMTGQVLHPNGGTVING</sequence>
<dbReference type="InterPro" id="IPR036291">
    <property type="entry name" value="NAD(P)-bd_dom_sf"/>
</dbReference>
<dbReference type="Gene3D" id="3.40.50.720">
    <property type="entry name" value="NAD(P)-binding Rossmann-like Domain"/>
    <property type="match status" value="1"/>
</dbReference>
<dbReference type="PRINTS" id="PR00080">
    <property type="entry name" value="SDRFAMILY"/>
</dbReference>
<dbReference type="InterPro" id="IPR002347">
    <property type="entry name" value="SDR_fam"/>
</dbReference>
<dbReference type="PRINTS" id="PR00081">
    <property type="entry name" value="GDHRDH"/>
</dbReference>
<evidence type="ECO:0000313" key="5">
    <source>
        <dbReference type="Proteomes" id="UP001161247"/>
    </source>
</evidence>
<name>A0AAV1D314_OLDCO</name>
<dbReference type="FunFam" id="3.40.50.720:FF:000084">
    <property type="entry name" value="Short-chain dehydrogenase reductase"/>
    <property type="match status" value="1"/>
</dbReference>
<evidence type="ECO:0000256" key="3">
    <source>
        <dbReference type="SAM" id="MobiDB-lite"/>
    </source>
</evidence>
<organism evidence="4 5">
    <name type="scientific">Oldenlandia corymbosa var. corymbosa</name>
    <dbReference type="NCBI Taxonomy" id="529605"/>
    <lineage>
        <taxon>Eukaryota</taxon>
        <taxon>Viridiplantae</taxon>
        <taxon>Streptophyta</taxon>
        <taxon>Embryophyta</taxon>
        <taxon>Tracheophyta</taxon>
        <taxon>Spermatophyta</taxon>
        <taxon>Magnoliopsida</taxon>
        <taxon>eudicotyledons</taxon>
        <taxon>Gunneridae</taxon>
        <taxon>Pentapetalae</taxon>
        <taxon>asterids</taxon>
        <taxon>lamiids</taxon>
        <taxon>Gentianales</taxon>
        <taxon>Rubiaceae</taxon>
        <taxon>Rubioideae</taxon>
        <taxon>Spermacoceae</taxon>
        <taxon>Hedyotis-Oldenlandia complex</taxon>
        <taxon>Oldenlandia</taxon>
    </lineage>
</organism>
<dbReference type="SUPFAM" id="SSF51735">
    <property type="entry name" value="NAD(P)-binding Rossmann-fold domains"/>
    <property type="match status" value="1"/>
</dbReference>
<evidence type="ECO:0000256" key="2">
    <source>
        <dbReference type="ARBA" id="ARBA00023002"/>
    </source>
</evidence>
<dbReference type="Pfam" id="PF13561">
    <property type="entry name" value="adh_short_C2"/>
    <property type="match status" value="1"/>
</dbReference>
<gene>
    <name evidence="4" type="ORF">OLC1_LOCUS11633</name>
</gene>
<dbReference type="Proteomes" id="UP001161247">
    <property type="component" value="Chromosome 4"/>
</dbReference>
<dbReference type="AlphaFoldDB" id="A0AAV1D314"/>
<keyword evidence="2" id="KW-0560">Oxidoreductase</keyword>
<protein>
    <submittedName>
        <fullName evidence="4">OLC1v1000491C1</fullName>
    </submittedName>
</protein>
<dbReference type="InterPro" id="IPR020904">
    <property type="entry name" value="Sc_DH/Rdtase_CS"/>
</dbReference>
<proteinExistence type="inferred from homology"/>
<evidence type="ECO:0000256" key="1">
    <source>
        <dbReference type="ARBA" id="ARBA00006484"/>
    </source>
</evidence>
<dbReference type="PANTHER" id="PTHR48107:SF16">
    <property type="entry name" value="NADPH-DEPENDENT ALDEHYDE REDUCTASE 1, CHLOROPLASTIC"/>
    <property type="match status" value="1"/>
</dbReference>
<dbReference type="EMBL" id="OX459121">
    <property type="protein sequence ID" value="CAI9102250.1"/>
    <property type="molecule type" value="Genomic_DNA"/>
</dbReference>
<reference evidence="4" key="1">
    <citation type="submission" date="2023-03" db="EMBL/GenBank/DDBJ databases">
        <authorList>
            <person name="Julca I."/>
        </authorList>
    </citation>
    <scope>NUCLEOTIDE SEQUENCE</scope>
</reference>
<dbReference type="CDD" id="cd05355">
    <property type="entry name" value="SDR_c1"/>
    <property type="match status" value="1"/>
</dbReference>
<accession>A0AAV1D314</accession>
<keyword evidence="5" id="KW-1185">Reference proteome</keyword>
<dbReference type="GO" id="GO:0016616">
    <property type="term" value="F:oxidoreductase activity, acting on the CH-OH group of donors, NAD or NADP as acceptor"/>
    <property type="evidence" value="ECO:0007669"/>
    <property type="project" value="UniProtKB-ARBA"/>
</dbReference>
<dbReference type="PROSITE" id="PS00061">
    <property type="entry name" value="ADH_SHORT"/>
    <property type="match status" value="1"/>
</dbReference>
<feature type="region of interest" description="Disordered" evidence="3">
    <location>
        <begin position="47"/>
        <end position="81"/>
    </location>
</feature>
<comment type="similarity">
    <text evidence="1">Belongs to the short-chain dehydrogenases/reductases (SDR) family.</text>
</comment>